<feature type="region of interest" description="Disordered" evidence="1">
    <location>
        <begin position="27"/>
        <end position="83"/>
    </location>
</feature>
<evidence type="ECO:0000256" key="1">
    <source>
        <dbReference type="SAM" id="MobiDB-lite"/>
    </source>
</evidence>
<name>A0A9X0D216_9CNID</name>
<keyword evidence="3" id="KW-1185">Reference proteome</keyword>
<dbReference type="AlphaFoldDB" id="A0A9X0D216"/>
<feature type="compositionally biased region" description="Polar residues" evidence="1">
    <location>
        <begin position="58"/>
        <end position="71"/>
    </location>
</feature>
<accession>A0A9X0D216</accession>
<sequence>MHTPQVVCIVYKIVSVGSLFEYQTTKKYGPAKQGQAYTSEEQPGAAMKSQEAARSQPRPAQQPGSASSQDYARTEPERKDLGN</sequence>
<evidence type="ECO:0000313" key="2">
    <source>
        <dbReference type="EMBL" id="KAJ7381974.1"/>
    </source>
</evidence>
<feature type="compositionally biased region" description="Basic and acidic residues" evidence="1">
    <location>
        <begin position="72"/>
        <end position="83"/>
    </location>
</feature>
<reference evidence="2" key="1">
    <citation type="submission" date="2023-01" db="EMBL/GenBank/DDBJ databases">
        <title>Genome assembly of the deep-sea coral Lophelia pertusa.</title>
        <authorList>
            <person name="Herrera S."/>
            <person name="Cordes E."/>
        </authorList>
    </citation>
    <scope>NUCLEOTIDE SEQUENCE</scope>
    <source>
        <strain evidence="2">USNM1676648</strain>
        <tissue evidence="2">Polyp</tissue>
    </source>
</reference>
<comment type="caution">
    <text evidence="2">The sequence shown here is derived from an EMBL/GenBank/DDBJ whole genome shotgun (WGS) entry which is preliminary data.</text>
</comment>
<proteinExistence type="predicted"/>
<evidence type="ECO:0000313" key="3">
    <source>
        <dbReference type="Proteomes" id="UP001163046"/>
    </source>
</evidence>
<feature type="non-terminal residue" evidence="2">
    <location>
        <position position="83"/>
    </location>
</feature>
<gene>
    <name evidence="2" type="ORF">OS493_037897</name>
</gene>
<dbReference type="EMBL" id="MU825952">
    <property type="protein sequence ID" value="KAJ7381974.1"/>
    <property type="molecule type" value="Genomic_DNA"/>
</dbReference>
<organism evidence="2 3">
    <name type="scientific">Desmophyllum pertusum</name>
    <dbReference type="NCBI Taxonomy" id="174260"/>
    <lineage>
        <taxon>Eukaryota</taxon>
        <taxon>Metazoa</taxon>
        <taxon>Cnidaria</taxon>
        <taxon>Anthozoa</taxon>
        <taxon>Hexacorallia</taxon>
        <taxon>Scleractinia</taxon>
        <taxon>Caryophylliina</taxon>
        <taxon>Caryophylliidae</taxon>
        <taxon>Desmophyllum</taxon>
    </lineage>
</organism>
<dbReference type="Proteomes" id="UP001163046">
    <property type="component" value="Unassembled WGS sequence"/>
</dbReference>
<protein>
    <submittedName>
        <fullName evidence="2">Uncharacterized protein</fullName>
    </submittedName>
</protein>